<dbReference type="EMBL" id="CM042064">
    <property type="protein sequence ID" value="KAI3665883.1"/>
    <property type="molecule type" value="Genomic_DNA"/>
</dbReference>
<dbReference type="Proteomes" id="UP001055879">
    <property type="component" value="Linkage Group LG18"/>
</dbReference>
<accession>A0ACB8XGF7</accession>
<keyword evidence="2" id="KW-1185">Reference proteome</keyword>
<proteinExistence type="predicted"/>
<organism evidence="1 2">
    <name type="scientific">Arctium lappa</name>
    <name type="common">Greater burdock</name>
    <name type="synonym">Lappa major</name>
    <dbReference type="NCBI Taxonomy" id="4217"/>
    <lineage>
        <taxon>Eukaryota</taxon>
        <taxon>Viridiplantae</taxon>
        <taxon>Streptophyta</taxon>
        <taxon>Embryophyta</taxon>
        <taxon>Tracheophyta</taxon>
        <taxon>Spermatophyta</taxon>
        <taxon>Magnoliopsida</taxon>
        <taxon>eudicotyledons</taxon>
        <taxon>Gunneridae</taxon>
        <taxon>Pentapetalae</taxon>
        <taxon>asterids</taxon>
        <taxon>campanulids</taxon>
        <taxon>Asterales</taxon>
        <taxon>Asteraceae</taxon>
        <taxon>Carduoideae</taxon>
        <taxon>Cardueae</taxon>
        <taxon>Arctiinae</taxon>
        <taxon>Arctium</taxon>
    </lineage>
</organism>
<evidence type="ECO:0000313" key="2">
    <source>
        <dbReference type="Proteomes" id="UP001055879"/>
    </source>
</evidence>
<reference evidence="2" key="1">
    <citation type="journal article" date="2022" name="Mol. Ecol. Resour.">
        <title>The genomes of chicory, endive, great burdock and yacon provide insights into Asteraceae palaeo-polyploidization history and plant inulin production.</title>
        <authorList>
            <person name="Fan W."/>
            <person name="Wang S."/>
            <person name="Wang H."/>
            <person name="Wang A."/>
            <person name="Jiang F."/>
            <person name="Liu H."/>
            <person name="Zhao H."/>
            <person name="Xu D."/>
            <person name="Zhang Y."/>
        </authorList>
    </citation>
    <scope>NUCLEOTIDE SEQUENCE [LARGE SCALE GENOMIC DNA]</scope>
    <source>
        <strain evidence="2">cv. Niubang</strain>
    </source>
</reference>
<protein>
    <submittedName>
        <fullName evidence="1">Uncharacterized protein</fullName>
    </submittedName>
</protein>
<gene>
    <name evidence="1" type="ORF">L6452_44518</name>
</gene>
<name>A0ACB8XGF7_ARCLA</name>
<sequence>MKGVAVVMVVAVIAMVFMVNPSEAITCSDLSNMLSPCLNYLRSGGLPPPNCCAGARRVMGATRTQADRRTVCNCAKGAAKQMKIRPDAASSLPSKCRIRTTIPINPNVNCNTSKNPFIPQRNCLLFESCFLEYQQCSNFSVFNATAATVAGKAPGSFVSFPLISSKSSRVPPTMAADRGKKTKLSDTVTTVDGDDSDHIDVELVLHIEKLQETQDELEKVNEEASDKVLEIEQHYNGKRRPLYVKRNQIIKTIPDFWLTVFLSHPALGDFLTDEDQKIFKYIDTLDVEYFNDVKSGYFITFEFKPNPYFEDTKLVKTITFCDEGHMKIMGTNIKWKEGMGYANRVDDGKTGNKRPAPEESFFSWFSETHQKDGAGLIRDEVAEIIKEDLWPNPLKYFSNDADEEPSFEDEDEEVDNDGEE</sequence>
<comment type="caution">
    <text evidence="1">The sequence shown here is derived from an EMBL/GenBank/DDBJ whole genome shotgun (WGS) entry which is preliminary data.</text>
</comment>
<evidence type="ECO:0000313" key="1">
    <source>
        <dbReference type="EMBL" id="KAI3665883.1"/>
    </source>
</evidence>
<reference evidence="1 2" key="2">
    <citation type="journal article" date="2022" name="Mol. Ecol. Resour.">
        <title>The genomes of chicory, endive, great burdock and yacon provide insights into Asteraceae paleo-polyploidization history and plant inulin production.</title>
        <authorList>
            <person name="Fan W."/>
            <person name="Wang S."/>
            <person name="Wang H."/>
            <person name="Wang A."/>
            <person name="Jiang F."/>
            <person name="Liu H."/>
            <person name="Zhao H."/>
            <person name="Xu D."/>
            <person name="Zhang Y."/>
        </authorList>
    </citation>
    <scope>NUCLEOTIDE SEQUENCE [LARGE SCALE GENOMIC DNA]</scope>
    <source>
        <strain evidence="2">cv. Niubang</strain>
    </source>
</reference>